<comment type="catalytic activity">
    <reaction evidence="11 12">
        <text>phosphoenolpyruvate + UDP-N-acetyl-alpha-D-glucosamine = UDP-N-acetyl-3-O-(1-carboxyvinyl)-alpha-D-glucosamine + phosphate</text>
        <dbReference type="Rhea" id="RHEA:18681"/>
        <dbReference type="ChEBI" id="CHEBI:43474"/>
        <dbReference type="ChEBI" id="CHEBI:57705"/>
        <dbReference type="ChEBI" id="CHEBI:58702"/>
        <dbReference type="ChEBI" id="CHEBI:68483"/>
        <dbReference type="EC" id="2.5.1.7"/>
    </reaction>
</comment>
<comment type="pathway">
    <text evidence="2 12">Cell wall biogenesis; peptidoglycan biosynthesis.</text>
</comment>
<feature type="domain" description="Enolpyruvate transferase" evidence="13">
    <location>
        <begin position="7"/>
        <end position="407"/>
    </location>
</feature>
<evidence type="ECO:0000256" key="3">
    <source>
        <dbReference type="ARBA" id="ARBA00022490"/>
    </source>
</evidence>
<dbReference type="InterPro" id="IPR001986">
    <property type="entry name" value="Enolpyruvate_Tfrase_dom"/>
</dbReference>
<evidence type="ECO:0000256" key="8">
    <source>
        <dbReference type="ARBA" id="ARBA00023306"/>
    </source>
</evidence>
<evidence type="ECO:0000256" key="10">
    <source>
        <dbReference type="ARBA" id="ARBA00038367"/>
    </source>
</evidence>
<dbReference type="eggNOG" id="COG0766">
    <property type="taxonomic scope" value="Bacteria"/>
</dbReference>
<reference evidence="14 15" key="1">
    <citation type="journal article" date="2010" name="Stand. Genomic Sci.">
        <title>Complete genome sequence of Haliangium ochraceum type strain (SMP-2).</title>
        <authorList>
            <consortium name="US DOE Joint Genome Institute (JGI-PGF)"/>
            <person name="Ivanova N."/>
            <person name="Daum C."/>
            <person name="Lang E."/>
            <person name="Abt B."/>
            <person name="Kopitz M."/>
            <person name="Saunders E."/>
            <person name="Lapidus A."/>
            <person name="Lucas S."/>
            <person name="Glavina Del Rio T."/>
            <person name="Nolan M."/>
            <person name="Tice H."/>
            <person name="Copeland A."/>
            <person name="Cheng J.F."/>
            <person name="Chen F."/>
            <person name="Bruce D."/>
            <person name="Goodwin L."/>
            <person name="Pitluck S."/>
            <person name="Mavromatis K."/>
            <person name="Pati A."/>
            <person name="Mikhailova N."/>
            <person name="Chen A."/>
            <person name="Palaniappan K."/>
            <person name="Land M."/>
            <person name="Hauser L."/>
            <person name="Chang Y.J."/>
            <person name="Jeffries C.D."/>
            <person name="Detter J.C."/>
            <person name="Brettin T."/>
            <person name="Rohde M."/>
            <person name="Goker M."/>
            <person name="Bristow J."/>
            <person name="Markowitz V."/>
            <person name="Eisen J.A."/>
            <person name="Hugenholtz P."/>
            <person name="Kyrpides N.C."/>
            <person name="Klenk H.P."/>
        </authorList>
    </citation>
    <scope>NUCLEOTIDE SEQUENCE [LARGE SCALE GENOMIC DNA]</scope>
    <source>
        <strain evidence="15">DSM 14365 / CIP 107738 / JCM 11303 / AJ 13395 / SMP-2</strain>
    </source>
</reference>
<evidence type="ECO:0000256" key="11">
    <source>
        <dbReference type="ARBA" id="ARBA00047527"/>
    </source>
</evidence>
<dbReference type="FunFam" id="3.65.10.10:FF:000001">
    <property type="entry name" value="UDP-N-acetylglucosamine 1-carboxyvinyltransferase"/>
    <property type="match status" value="1"/>
</dbReference>
<comment type="function">
    <text evidence="12">Cell wall formation. Adds enolpyruvyl to UDP-N-acetylglucosamine.</text>
</comment>
<keyword evidence="12" id="KW-0670">Pyruvate</keyword>
<dbReference type="Pfam" id="PF00275">
    <property type="entry name" value="EPSP_synthase"/>
    <property type="match status" value="1"/>
</dbReference>
<dbReference type="PANTHER" id="PTHR43783:SF1">
    <property type="entry name" value="UDP-N-ACETYLGLUCOSAMINE 1-CARBOXYVINYLTRANSFERASE"/>
    <property type="match status" value="1"/>
</dbReference>
<keyword evidence="8 12" id="KW-0131">Cell cycle</keyword>
<evidence type="ECO:0000256" key="9">
    <source>
        <dbReference type="ARBA" id="ARBA00023316"/>
    </source>
</evidence>
<dbReference type="GO" id="GO:0071555">
    <property type="term" value="P:cell wall organization"/>
    <property type="evidence" value="ECO:0007669"/>
    <property type="project" value="UniProtKB-KW"/>
</dbReference>
<name>D0LZH7_HALO1</name>
<dbReference type="STRING" id="502025.Hoch_5473"/>
<dbReference type="NCBIfam" id="TIGR01072">
    <property type="entry name" value="murA"/>
    <property type="match status" value="1"/>
</dbReference>
<evidence type="ECO:0000256" key="2">
    <source>
        <dbReference type="ARBA" id="ARBA00004752"/>
    </source>
</evidence>
<evidence type="ECO:0000256" key="6">
    <source>
        <dbReference type="ARBA" id="ARBA00022960"/>
    </source>
</evidence>
<evidence type="ECO:0000313" key="14">
    <source>
        <dbReference type="EMBL" id="ACY17956.1"/>
    </source>
</evidence>
<comment type="caution">
    <text evidence="12">Lacks conserved residue(s) required for the propagation of feature annotation.</text>
</comment>
<accession>D0LZH7</accession>
<feature type="active site" description="Proton donor" evidence="12">
    <location>
        <position position="118"/>
    </location>
</feature>
<dbReference type="UniPathway" id="UPA00219"/>
<keyword evidence="9 12" id="KW-0961">Cell wall biogenesis/degradation</keyword>
<dbReference type="GO" id="GO:0008360">
    <property type="term" value="P:regulation of cell shape"/>
    <property type="evidence" value="ECO:0007669"/>
    <property type="project" value="UniProtKB-KW"/>
</dbReference>
<feature type="binding site" evidence="12">
    <location>
        <begin position="22"/>
        <end position="23"/>
    </location>
    <ligand>
        <name>phosphoenolpyruvate</name>
        <dbReference type="ChEBI" id="CHEBI:58702"/>
    </ligand>
</feature>
<evidence type="ECO:0000256" key="4">
    <source>
        <dbReference type="ARBA" id="ARBA00022618"/>
    </source>
</evidence>
<dbReference type="InterPro" id="IPR013792">
    <property type="entry name" value="RNA3'P_cycl/enolpyr_Trfase_a/b"/>
</dbReference>
<feature type="modified residue" description="2-(S-cysteinyl)pyruvic acid O-phosphothioketal" evidence="12">
    <location>
        <position position="118"/>
    </location>
</feature>
<comment type="subcellular location">
    <subcellularLocation>
        <location evidence="1 12">Cytoplasm</location>
    </subcellularLocation>
</comment>
<dbReference type="GO" id="GO:0051301">
    <property type="term" value="P:cell division"/>
    <property type="evidence" value="ECO:0007669"/>
    <property type="project" value="UniProtKB-KW"/>
</dbReference>
<evidence type="ECO:0000259" key="13">
    <source>
        <dbReference type="Pfam" id="PF00275"/>
    </source>
</evidence>
<dbReference type="Proteomes" id="UP000001880">
    <property type="component" value="Chromosome"/>
</dbReference>
<keyword evidence="7 12" id="KW-0573">Peptidoglycan synthesis</keyword>
<dbReference type="InterPro" id="IPR036968">
    <property type="entry name" value="Enolpyruvate_Tfrase_sf"/>
</dbReference>
<organism evidence="14 15">
    <name type="scientific">Haliangium ochraceum (strain DSM 14365 / JCM 11303 / SMP-2)</name>
    <dbReference type="NCBI Taxonomy" id="502025"/>
    <lineage>
        <taxon>Bacteria</taxon>
        <taxon>Pseudomonadati</taxon>
        <taxon>Myxococcota</taxon>
        <taxon>Polyangia</taxon>
        <taxon>Haliangiales</taxon>
        <taxon>Kofleriaceae</taxon>
        <taxon>Haliangium</taxon>
    </lineage>
</organism>
<dbReference type="InterPro" id="IPR005750">
    <property type="entry name" value="UDP_GlcNAc_COvinyl_MurA"/>
</dbReference>
<evidence type="ECO:0000313" key="15">
    <source>
        <dbReference type="Proteomes" id="UP000001880"/>
    </source>
</evidence>
<dbReference type="HOGENOM" id="CLU_027387_0_0_7"/>
<keyword evidence="6 12" id="KW-0133">Cell shape</keyword>
<dbReference type="NCBIfam" id="NF006873">
    <property type="entry name" value="PRK09369.1"/>
    <property type="match status" value="1"/>
</dbReference>
<dbReference type="KEGG" id="hoh:Hoch_5473"/>
<dbReference type="GO" id="GO:0008760">
    <property type="term" value="F:UDP-N-acetylglucosamine 1-carboxyvinyltransferase activity"/>
    <property type="evidence" value="ECO:0007669"/>
    <property type="project" value="UniProtKB-UniRule"/>
</dbReference>
<dbReference type="GO" id="GO:0005737">
    <property type="term" value="C:cytoplasm"/>
    <property type="evidence" value="ECO:0007669"/>
    <property type="project" value="UniProtKB-SubCell"/>
</dbReference>
<feature type="binding site" evidence="12">
    <location>
        <position position="306"/>
    </location>
    <ligand>
        <name>UDP-N-acetyl-alpha-D-glucosamine</name>
        <dbReference type="ChEBI" id="CHEBI:57705"/>
    </ligand>
</feature>
<dbReference type="GO" id="GO:0009252">
    <property type="term" value="P:peptidoglycan biosynthetic process"/>
    <property type="evidence" value="ECO:0007669"/>
    <property type="project" value="UniProtKB-UniRule"/>
</dbReference>
<evidence type="ECO:0000256" key="12">
    <source>
        <dbReference type="HAMAP-Rule" id="MF_00111"/>
    </source>
</evidence>
<protein>
    <recommendedName>
        <fullName evidence="12">UDP-N-acetylglucosamine 1-carboxyvinyltransferase</fullName>
        <ecNumber evidence="12">2.5.1.7</ecNumber>
    </recommendedName>
    <alternativeName>
        <fullName evidence="12">Enoylpyruvate transferase</fullName>
    </alternativeName>
    <alternativeName>
        <fullName evidence="12">UDP-N-acetylglucosamine enolpyruvyl transferase</fullName>
        <shortName evidence="12">EPT</shortName>
    </alternativeName>
</protein>
<feature type="binding site" evidence="12">
    <location>
        <begin position="123"/>
        <end position="127"/>
    </location>
    <ligand>
        <name>UDP-N-acetyl-alpha-D-glucosamine</name>
        <dbReference type="ChEBI" id="CHEBI:57705"/>
    </ligand>
</feature>
<keyword evidence="15" id="KW-1185">Reference proteome</keyword>
<dbReference type="CDD" id="cd01555">
    <property type="entry name" value="UdpNAET"/>
    <property type="match status" value="1"/>
</dbReference>
<keyword evidence="4 12" id="KW-0132">Cell division</keyword>
<dbReference type="SUPFAM" id="SSF55205">
    <property type="entry name" value="EPT/RTPC-like"/>
    <property type="match status" value="1"/>
</dbReference>
<comment type="similarity">
    <text evidence="10 12">Belongs to the EPSP synthase family. MurA subfamily.</text>
</comment>
<dbReference type="OrthoDB" id="9803760at2"/>
<evidence type="ECO:0000256" key="7">
    <source>
        <dbReference type="ARBA" id="ARBA00022984"/>
    </source>
</evidence>
<dbReference type="HAMAP" id="MF_00111">
    <property type="entry name" value="MurA"/>
    <property type="match status" value="1"/>
</dbReference>
<gene>
    <name evidence="12" type="primary">murA</name>
    <name evidence="14" type="ordered locus">Hoch_5473</name>
</gene>
<feature type="binding site" evidence="12">
    <location>
        <position position="94"/>
    </location>
    <ligand>
        <name>UDP-N-acetyl-alpha-D-glucosamine</name>
        <dbReference type="ChEBI" id="CHEBI:57705"/>
    </ligand>
</feature>
<dbReference type="EMBL" id="CP001804">
    <property type="protein sequence ID" value="ACY17956.1"/>
    <property type="molecule type" value="Genomic_DNA"/>
</dbReference>
<dbReference type="AlphaFoldDB" id="D0LZH7"/>
<sequence length="419" mass="44204">MDKIVIRGGRPLSGEIQVSGAKNAALPILAAGLLPSGSSTFQNVPLLNDVTTMGKLLARHGCEVEGQQSTVTVTPPSQERVAYEAPYELVKTMRASVLVLGPLVARYGRARVSLPGGCAIGARPIDLHLKGLEAMGAEITLESGYVEARADRLRGAVIVCDVPTVTGTENLMMAASLAKGRTVIENAAREPEVEELAIVLNKMGARIQGAGTAIIQIEGVDELQPIEHAILPDRIEAGTFLVAAAITESDVLIRDARPEHLDAVLAKMRASGVDVNVEAGGIRVRGTGSVGPVDITTQPHPGFPTDMQAQFMVLACCADGQSVIKETIFENRFMHVPELARMGADVHVDGRVALIRGGRPMSGAAVMATDLRASASLVLAGLVAKGTTEVLRVYHLDRGYERIEKKLGALGADIERAQA</sequence>
<dbReference type="PANTHER" id="PTHR43783">
    <property type="entry name" value="UDP-N-ACETYLGLUCOSAMINE 1-CARBOXYVINYLTRANSFERASE"/>
    <property type="match status" value="1"/>
</dbReference>
<dbReference type="EC" id="2.5.1.7" evidence="12"/>
<evidence type="ECO:0000256" key="1">
    <source>
        <dbReference type="ARBA" id="ARBA00004496"/>
    </source>
</evidence>
<dbReference type="GO" id="GO:0019277">
    <property type="term" value="P:UDP-N-acetylgalactosamine biosynthetic process"/>
    <property type="evidence" value="ECO:0007669"/>
    <property type="project" value="InterPro"/>
</dbReference>
<dbReference type="Gene3D" id="3.65.10.10">
    <property type="entry name" value="Enolpyruvate transferase domain"/>
    <property type="match status" value="2"/>
</dbReference>
<evidence type="ECO:0000256" key="5">
    <source>
        <dbReference type="ARBA" id="ARBA00022679"/>
    </source>
</evidence>
<feature type="binding site" evidence="12">
    <location>
        <position position="328"/>
    </location>
    <ligand>
        <name>UDP-N-acetyl-alpha-D-glucosamine</name>
        <dbReference type="ChEBI" id="CHEBI:57705"/>
    </ligand>
</feature>
<keyword evidence="5 12" id="KW-0808">Transferase</keyword>
<dbReference type="RefSeq" id="WP_012830548.1">
    <property type="nucleotide sequence ID" value="NC_013440.1"/>
</dbReference>
<keyword evidence="3 12" id="KW-0963">Cytoplasm</keyword>
<dbReference type="InterPro" id="IPR050068">
    <property type="entry name" value="MurA_subfamily"/>
</dbReference>
<proteinExistence type="inferred from homology"/>